<proteinExistence type="predicted"/>
<sequence length="326" mass="36042">MMFVCVPSLEFAGVRSWKVSIQTDQDPKKPVHADKTRPSAIVNGFSVSPHVQEGENPNRLDPQNPVYAEETSPSVIVNGFSEKLRASHIQRIRPHSENLGDGEVCPFFLFADVFCLSHLRGCCCSRDGTRHHATHWHQANILNLQRFLQELIEEREAGDVLDQLLDLGRVFLGSIIQRGTREGFTPSVAAAPQLSRCTDAGDLLPGKAERCSPQPKPRPTQAASRRRPEFDYFLPPTPLGCFLLFCSTAIACTVRSLKFPPSEVRIAQPMTISLEYKGSQQFVVTTKGPPTSTEASSQDNLTPLACKGSRTSACSLRLTPETFYFA</sequence>
<reference evidence="2 3" key="1">
    <citation type="journal article" date="2023" name="bioRxiv">
        <title>Conserved and derived expression patterns and positive selection on dental genes reveal complex evolutionary context of ever-growing rodent molars.</title>
        <authorList>
            <person name="Calamari Z.T."/>
            <person name="Song A."/>
            <person name="Cohen E."/>
            <person name="Akter M."/>
            <person name="Roy R.D."/>
            <person name="Hallikas O."/>
            <person name="Christensen M.M."/>
            <person name="Li P."/>
            <person name="Marangoni P."/>
            <person name="Jernvall J."/>
            <person name="Klein O.D."/>
        </authorList>
    </citation>
    <scope>NUCLEOTIDE SEQUENCE [LARGE SCALE GENOMIC DNA]</scope>
    <source>
        <strain evidence="2">V071</strain>
    </source>
</reference>
<accession>A0AAW0HU99</accession>
<dbReference type="AlphaFoldDB" id="A0AAW0HU99"/>
<evidence type="ECO:0000313" key="2">
    <source>
        <dbReference type="EMBL" id="KAK7805597.1"/>
    </source>
</evidence>
<protein>
    <submittedName>
        <fullName evidence="2">Uncharacterized protein</fullName>
    </submittedName>
</protein>
<dbReference type="Proteomes" id="UP001488838">
    <property type="component" value="Unassembled WGS sequence"/>
</dbReference>
<evidence type="ECO:0000313" key="3">
    <source>
        <dbReference type="Proteomes" id="UP001488838"/>
    </source>
</evidence>
<organism evidence="2 3">
    <name type="scientific">Myodes glareolus</name>
    <name type="common">Bank vole</name>
    <name type="synonym">Clethrionomys glareolus</name>
    <dbReference type="NCBI Taxonomy" id="447135"/>
    <lineage>
        <taxon>Eukaryota</taxon>
        <taxon>Metazoa</taxon>
        <taxon>Chordata</taxon>
        <taxon>Craniata</taxon>
        <taxon>Vertebrata</taxon>
        <taxon>Euteleostomi</taxon>
        <taxon>Mammalia</taxon>
        <taxon>Eutheria</taxon>
        <taxon>Euarchontoglires</taxon>
        <taxon>Glires</taxon>
        <taxon>Rodentia</taxon>
        <taxon>Myomorpha</taxon>
        <taxon>Muroidea</taxon>
        <taxon>Cricetidae</taxon>
        <taxon>Arvicolinae</taxon>
        <taxon>Myodes</taxon>
    </lineage>
</organism>
<feature type="region of interest" description="Disordered" evidence="1">
    <location>
        <begin position="205"/>
        <end position="227"/>
    </location>
</feature>
<evidence type="ECO:0000256" key="1">
    <source>
        <dbReference type="SAM" id="MobiDB-lite"/>
    </source>
</evidence>
<dbReference type="EMBL" id="JBBHLL010000337">
    <property type="protein sequence ID" value="KAK7805597.1"/>
    <property type="molecule type" value="Genomic_DNA"/>
</dbReference>
<keyword evidence="3" id="KW-1185">Reference proteome</keyword>
<name>A0AAW0HU99_MYOGA</name>
<comment type="caution">
    <text evidence="2">The sequence shown here is derived from an EMBL/GenBank/DDBJ whole genome shotgun (WGS) entry which is preliminary data.</text>
</comment>
<gene>
    <name evidence="2" type="ORF">U0070_025922</name>
</gene>